<dbReference type="GO" id="GO:0080188">
    <property type="term" value="P:gene silencing by siRNA-directed DNA methylation"/>
    <property type="evidence" value="ECO:0007669"/>
    <property type="project" value="InterPro"/>
</dbReference>
<proteinExistence type="predicted"/>
<feature type="domain" description="Factor of DNA methylation 1-5/IDN2" evidence="3">
    <location>
        <begin position="277"/>
        <end position="409"/>
    </location>
</feature>
<evidence type="ECO:0000256" key="1">
    <source>
        <dbReference type="SAM" id="Coils"/>
    </source>
</evidence>
<evidence type="ECO:0000256" key="2">
    <source>
        <dbReference type="SAM" id="MobiDB-lite"/>
    </source>
</evidence>
<keyword evidence="1" id="KW-0175">Coiled coil</keyword>
<gene>
    <name evidence="4" type="ORF">D0Y65_047442</name>
</gene>
<name>A0A445FNS3_GLYSO</name>
<evidence type="ECO:0000313" key="5">
    <source>
        <dbReference type="Proteomes" id="UP000289340"/>
    </source>
</evidence>
<keyword evidence="5" id="KW-1185">Reference proteome</keyword>
<dbReference type="InterPro" id="IPR045177">
    <property type="entry name" value="FDM1-5/IDN2"/>
</dbReference>
<organism evidence="4 5">
    <name type="scientific">Glycine soja</name>
    <name type="common">Wild soybean</name>
    <dbReference type="NCBI Taxonomy" id="3848"/>
    <lineage>
        <taxon>Eukaryota</taxon>
        <taxon>Viridiplantae</taxon>
        <taxon>Streptophyta</taxon>
        <taxon>Embryophyta</taxon>
        <taxon>Tracheophyta</taxon>
        <taxon>Spermatophyta</taxon>
        <taxon>Magnoliopsida</taxon>
        <taxon>eudicotyledons</taxon>
        <taxon>Gunneridae</taxon>
        <taxon>Pentapetalae</taxon>
        <taxon>rosids</taxon>
        <taxon>fabids</taxon>
        <taxon>Fabales</taxon>
        <taxon>Fabaceae</taxon>
        <taxon>Papilionoideae</taxon>
        <taxon>50 kb inversion clade</taxon>
        <taxon>NPAAA clade</taxon>
        <taxon>indigoferoid/millettioid clade</taxon>
        <taxon>Phaseoleae</taxon>
        <taxon>Glycine</taxon>
        <taxon>Glycine subgen. Soja</taxon>
    </lineage>
</organism>
<dbReference type="Pfam" id="PF03469">
    <property type="entry name" value="XH"/>
    <property type="match status" value="1"/>
</dbReference>
<dbReference type="AlphaFoldDB" id="A0A445FNS3"/>
<sequence length="437" mass="50668">MENHSCEENTSKQSMAFVSLKEVVENQKQKIIDVEDNNLLKADCKSELNKSLKIVMKMVKKEAMLDKECQKELKQIKVLNSKMSRDIECIKKENEKITKELEESKALQKKFTQQNGLIMKELGESRALNDMQHKNFTEEIRKNVMQIGSLQVALKLKKDNNVSALDKELKVENERLNAKVIQLEKQLESIQELELENQQLKEKLDVMKHMEDEFLNMVGALHMNVVEKERSLRDSEDFNQSLIIKEREINDELQKARKTLIKGIAEISSLDGNIDVKQMGQIDTEPFVKALTGRRRYNKEEAEQIALETCSLWQKDLGDPHWYPFKIVTIGGKSKEIINDEDGRLKRLKKEMGVGAYKAVVAALIEMNEYNPSGRFMVRELWNNEEDRRATLEEGIEFVLNQTKTKRRKIHQMVDDESGENSEEVSSVRRPSARKDV</sequence>
<protein>
    <submittedName>
        <fullName evidence="4">Protein INVOLVED IN DE NOVO 2</fullName>
    </submittedName>
</protein>
<dbReference type="Proteomes" id="UP000289340">
    <property type="component" value="Chromosome 18"/>
</dbReference>
<feature type="coiled-coil region" evidence="1">
    <location>
        <begin position="166"/>
        <end position="213"/>
    </location>
</feature>
<dbReference type="EMBL" id="QZWG01000018">
    <property type="protein sequence ID" value="RZB50544.1"/>
    <property type="molecule type" value="Genomic_DNA"/>
</dbReference>
<dbReference type="InterPro" id="IPR005379">
    <property type="entry name" value="FDM1-5/IDN2_XH"/>
</dbReference>
<dbReference type="PANTHER" id="PTHR21596">
    <property type="entry name" value="RIBONUCLEASE P SUBUNIT P38"/>
    <property type="match status" value="1"/>
</dbReference>
<feature type="region of interest" description="Disordered" evidence="2">
    <location>
        <begin position="409"/>
        <end position="437"/>
    </location>
</feature>
<evidence type="ECO:0000259" key="3">
    <source>
        <dbReference type="Pfam" id="PF03469"/>
    </source>
</evidence>
<evidence type="ECO:0000313" key="4">
    <source>
        <dbReference type="EMBL" id="RZB50544.1"/>
    </source>
</evidence>
<feature type="coiled-coil region" evidence="1">
    <location>
        <begin position="80"/>
        <end position="114"/>
    </location>
</feature>
<reference evidence="4 5" key="1">
    <citation type="submission" date="2018-09" db="EMBL/GenBank/DDBJ databases">
        <title>A high-quality reference genome of wild soybean provides a powerful tool to mine soybean genomes.</title>
        <authorList>
            <person name="Xie M."/>
            <person name="Chung C.Y.L."/>
            <person name="Li M.-W."/>
            <person name="Wong F.-L."/>
            <person name="Chan T.-F."/>
            <person name="Lam H.-M."/>
        </authorList>
    </citation>
    <scope>NUCLEOTIDE SEQUENCE [LARGE SCALE GENOMIC DNA]</scope>
    <source>
        <strain evidence="5">cv. W05</strain>
        <tissue evidence="4">Hypocotyl of etiolated seedlings</tissue>
    </source>
</reference>
<comment type="caution">
    <text evidence="4">The sequence shown here is derived from an EMBL/GenBank/DDBJ whole genome shotgun (WGS) entry which is preliminary data.</text>
</comment>
<accession>A0A445FNS3</accession>
<dbReference type="PANTHER" id="PTHR21596:SF23">
    <property type="entry name" value="FACTOR OF DNA METHYLATION 4"/>
    <property type="match status" value="1"/>
</dbReference>